<feature type="coiled-coil region" evidence="4">
    <location>
        <begin position="2571"/>
        <end position="2605"/>
    </location>
</feature>
<evidence type="ECO:0000256" key="5">
    <source>
        <dbReference type="SAM" id="MobiDB-lite"/>
    </source>
</evidence>
<evidence type="ECO:0000259" key="7">
    <source>
        <dbReference type="Pfam" id="PF12256"/>
    </source>
</evidence>
<gene>
    <name evidence="8" type="ORF">SAMN05443144_12320</name>
</gene>
<keyword evidence="9" id="KW-1185">Reference proteome</keyword>
<comment type="subcellular location">
    <subcellularLocation>
        <location evidence="1">Secreted</location>
    </subcellularLocation>
</comment>
<evidence type="ECO:0000256" key="2">
    <source>
        <dbReference type="ARBA" id="ARBA00022525"/>
    </source>
</evidence>
<keyword evidence="2" id="KW-0964">Secreted</keyword>
<sequence>MQPSKLFEGHCWIIKTHNSRDELMNHPSDITFAAKDLQDLEVAHQINVNPSSGVATIAVDIPLTSGRSGFTPDLSLTYHSNKSNSAFGAGWELSGLPAVSLSLKEGFPEYSGGEKCQFDGNELVPFLNDDTGGREPVSFETAGYKIHLYRSGKEQRFLRFEKWVHKETKRVHWRMRDSENIASVFGLQSDGSTRISDPQDETRTFRWLLEAQYDPYGNAITYEYKKENRERVNREAIFEKNRSQMAQRYLKRISYGNTIPLSPGEPEADDREWLFEVLFDYGEHASDAASSYEPTGSWLSRPDPYSVHTPGFEVRTYRLCRRVLMFHHFPEELGEDATLVGSVDFAHHEQEAGTTLESLSYTGYRRNSESGVYREKSVPPLQFDYTQPESADHFQAVQVQTTENAPVGIGSLNYKWIDLYGEGLPGILFESNQAWYYKRNLGDGRLGKQRSVAEKPSATFGSYSLSDFNVDGNMNLAVLKGREAGFYEYERDTGRWSAHKTFIGTTRGEQFTRLIDLTGDGRPDLVHMEQDRIVWYPSRGREGFGAPRTIAKPASGSESELPTLGADPGLNYFFADMTGDGLPDQVRITNGSIEYWPNKGRGRFGRGVVMGDAPYLECSSEFDGRRIRLVDLDGSGTADLLYIGRGEVRYWINANGNRFLDQKTIGGLPYIDQLSSVQVIDFLGNGTPCLVWSSGTPRHAEFPIRYLPLTSGVKPGLLIGAQNSMGKETQLSYGYSAEHYLRDRQNGRDWISRLPSHRTVVDRLEVVDHIGNTRFEQRFEYHDGFYDGEERAFQGFGVVDRYDSETHRERSDMDIPEAEFTDPVCIRTWFHSGLPGWEKQRSEQYYQGDGEVRRQVGHEMENTAQLSAEEYFKLFQALAGRLVRTEVYGLGREGERRTHPFQVSQHRFLLRRIQPGYREYDPCVASFPRESLNYQYEEASGDPRIEHSLNLEIDSYGQVRSSATVAYPRRMGTLDEQVRYQIRLERRRIRSYDEDERYALGIPLQQETFELHGITPGEGASYFDMGSLQRGINEALDREIPFHTSFTGGPQSRLVRWNKTYYWDNDRTGVLPWAATGSPVLVHHREEACFDTGFLTDALDERYSADMAADEGAYENHDGYWWKSGPTFFYREPEAFYLPERKEHLQGGSSGYTFDEPYFLTPVSITDALDNRISAEIDYHLLAPDRITDYNDNVSEVRYDPLGMIELATSYGDILSREDTIEQYGHESLENYTDPSSISFEEIVDAPETFVQGAGGLFFYELGSWTRRRKPLRSVALDREQWVHDGEGNRQPESEVQVTINYLDGFGRSLQTKTLAESGDAIARDEEGAVLTDRGEPVLHPSDTRWRVSGHTVYNNKQKVVRQFEPFFSSGYDYEPDDILEQFGYSNLTHYDAMGREIRTDYPDGSRGRVEISPWEVRQYDPNDTVLGSLYEMRVEAEAGEGDPEMEALEKARQHRETPVISHLDPLGRPFMTEEQNGDGTLRRMRTEMDYAGNPVRVVDPRTLEAFTYSRDMLGRVFYERSMDAGEKRQFIDALDRPLHQWDGREVHQQIRYDSLDRITRVNVDGARGMDHATERYRYGEHPAIADARLKNLRGRMTEQYDSAGVLRVGRCDLTGQVLDRSRQLTEDYKDIPDWTTIDAVSLQEEGYVTRLQYDALARTREEQLPEGSLRRYRYNQSGAIARVEVSTADGAVSEQPVLRDAAYNANGQRIQAILGNGVIQTFHYDDRTKRLGRLTAHRPSVGDEEGRQYQNIRYTYDPAGNITHLIDTARPNGASILAEPRSCSYTYDAFYQLIRAEGRTHRALETGDYNHDPETEGFRKGTRHIGLNNAEVIRNYTREYHYDLGGNLESMIHITNLDSGANRWRRDYRISERSNRSLPAEEMSGLPVSDPESRFDGNGNTLYLPHLSRIEWDYRNQLSRAVIVEREGRPDDVEYYGYGADNQRVRKVHERVTDVASGTTEITEKIYLDGCEIKRVRSGDSELLKRYTVHLTDGAQRLGLMHRWERDTFNRETDDPDTVKFHYQLTDRLGSAAMELNEGGELISYEEYFPYGGSAFIAGSQADVNLKEYRYSGKEQDDATRLYYFGYRYYAPWIGNWLSPDPIGPGDSLNLYQYVRNNPVNLVDQNGLYPFGVDSNIYQRRSEEGRLISGFSLSITSDGEELFSFHGEIEGTVPELLEALPEFVEIREFGFIPIRELAREDLRRRTREMLESRDDSTGEEAPEASSERDTEEEATSGETEATAPEPSGEPASPTGGESGGNPSEETGSAEEEDTAITIDIEGETREPDQPPEEILETLPDRLGQLEVNETLVLNMNVEASVHAGVGGSVSLGVGAQITRTADDPDAYQIQLEVKAGGALGVGEEAQGEGAAADAGIRLRGRTTLDFAGEQAAGDILEMMERFSEVESEEDLQETMEHLFPHISRARGDVGLTIEPELPVVSLMAGISGGGEYRVIEGQPHVGQTLSVVGTAGAEPPAYLDIPGVSPGGLQGLLPVPDVLESFAGQYGFPRLNVGGETSISGYVPLPAAFEYQMGNISAEELAETATIEIASQGSIEIGRTKFVGTYTIRLTNLRELADDLEVSLNELLQNLEAGELTMRDWEELLSEMSPEYRNNFSAELKIEQQVFNGIRLRAPGVTTTGGVRRSIEIYRGSFAEPWEAFQAWRQFNRGTLLPSR</sequence>
<evidence type="ECO:0000313" key="8">
    <source>
        <dbReference type="EMBL" id="SHG26716.1"/>
    </source>
</evidence>
<dbReference type="PANTHER" id="PTHR32305">
    <property type="match status" value="1"/>
</dbReference>
<dbReference type="PRINTS" id="PR01341">
    <property type="entry name" value="SALSPVBPROT"/>
</dbReference>
<dbReference type="EMBL" id="FQUS01000023">
    <property type="protein sequence ID" value="SHG26716.1"/>
    <property type="molecule type" value="Genomic_DNA"/>
</dbReference>
<dbReference type="PANTHER" id="PTHR32305:SF15">
    <property type="entry name" value="PROTEIN RHSA-RELATED"/>
    <property type="match status" value="1"/>
</dbReference>
<organism evidence="8 9">
    <name type="scientific">Fodinibius roseus</name>
    <dbReference type="NCBI Taxonomy" id="1194090"/>
    <lineage>
        <taxon>Bacteria</taxon>
        <taxon>Pseudomonadati</taxon>
        <taxon>Balneolota</taxon>
        <taxon>Balneolia</taxon>
        <taxon>Balneolales</taxon>
        <taxon>Balneolaceae</taxon>
        <taxon>Fodinibius</taxon>
    </lineage>
</organism>
<dbReference type="GO" id="GO:0005576">
    <property type="term" value="C:extracellular region"/>
    <property type="evidence" value="ECO:0007669"/>
    <property type="project" value="UniProtKB-SubCell"/>
</dbReference>
<dbReference type="InterPro" id="IPR028994">
    <property type="entry name" value="Integrin_alpha_N"/>
</dbReference>
<feature type="compositionally biased region" description="Low complexity" evidence="5">
    <location>
        <begin position="2237"/>
        <end position="2246"/>
    </location>
</feature>
<reference evidence="8 9" key="1">
    <citation type="submission" date="2016-11" db="EMBL/GenBank/DDBJ databases">
        <authorList>
            <person name="Jaros S."/>
            <person name="Januszkiewicz K."/>
            <person name="Wedrychowicz H."/>
        </authorList>
    </citation>
    <scope>NUCLEOTIDE SEQUENCE [LARGE SCALE GENOMIC DNA]</scope>
    <source>
        <strain evidence="8 9">DSM 21986</strain>
    </source>
</reference>
<proteinExistence type="predicted"/>
<dbReference type="STRING" id="1194090.SAMN05443144_12320"/>
<evidence type="ECO:0000256" key="4">
    <source>
        <dbReference type="SAM" id="Coils"/>
    </source>
</evidence>
<evidence type="ECO:0000313" key="9">
    <source>
        <dbReference type="Proteomes" id="UP000184041"/>
    </source>
</evidence>
<feature type="domain" description="Insecticide toxin TcdB middle/N-terminal" evidence="7">
    <location>
        <begin position="676"/>
        <end position="816"/>
    </location>
</feature>
<dbReference type="InterPro" id="IPR022044">
    <property type="entry name" value="TcdB_toxin_mid/C"/>
</dbReference>
<protein>
    <submittedName>
        <fullName evidence="8">RHS repeat-associated core domain-containing protein</fullName>
    </submittedName>
</protein>
<dbReference type="Pfam" id="PF12256">
    <property type="entry name" value="TcdB_toxin_midN"/>
    <property type="match status" value="1"/>
</dbReference>
<dbReference type="GO" id="GO:0005737">
    <property type="term" value="C:cytoplasm"/>
    <property type="evidence" value="ECO:0007669"/>
    <property type="project" value="InterPro"/>
</dbReference>
<dbReference type="InterPro" id="IPR022385">
    <property type="entry name" value="Rhs_assc_core"/>
</dbReference>
<feature type="region of interest" description="Disordered" evidence="5">
    <location>
        <begin position="1877"/>
        <end position="1896"/>
    </location>
</feature>
<dbReference type="SUPFAM" id="SSF69318">
    <property type="entry name" value="Integrin alpha N-terminal domain"/>
    <property type="match status" value="1"/>
</dbReference>
<name>A0A1M5IEL7_9BACT</name>
<accession>A0A1M5IEL7</accession>
<feature type="domain" description="Insecticide toxin TcdB middle/C-terminal" evidence="6">
    <location>
        <begin position="874"/>
        <end position="1005"/>
    </location>
</feature>
<dbReference type="InterPro" id="IPR022045">
    <property type="entry name" value="TcdB_toxin_mid/N"/>
</dbReference>
<dbReference type="InterPro" id="IPR003284">
    <property type="entry name" value="Sal_SpvB"/>
</dbReference>
<dbReference type="Pfam" id="PF12255">
    <property type="entry name" value="TcdB_toxin_midC"/>
    <property type="match status" value="1"/>
</dbReference>
<dbReference type="OrthoDB" id="9765204at2"/>
<evidence type="ECO:0000256" key="3">
    <source>
        <dbReference type="ARBA" id="ARBA00023026"/>
    </source>
</evidence>
<evidence type="ECO:0000259" key="6">
    <source>
        <dbReference type="Pfam" id="PF12255"/>
    </source>
</evidence>
<feature type="region of interest" description="Disordered" evidence="5">
    <location>
        <begin position="2209"/>
        <end position="2274"/>
    </location>
</feature>
<dbReference type="Gene3D" id="2.180.10.10">
    <property type="entry name" value="RHS repeat-associated core"/>
    <property type="match status" value="1"/>
</dbReference>
<keyword evidence="4" id="KW-0175">Coiled coil</keyword>
<evidence type="ECO:0000256" key="1">
    <source>
        <dbReference type="ARBA" id="ARBA00004613"/>
    </source>
</evidence>
<dbReference type="InterPro" id="IPR050708">
    <property type="entry name" value="T6SS_VgrG/RHS"/>
</dbReference>
<dbReference type="Proteomes" id="UP000184041">
    <property type="component" value="Unassembled WGS sequence"/>
</dbReference>
<keyword evidence="3" id="KW-0843">Virulence</keyword>
<dbReference type="Pfam" id="PF03534">
    <property type="entry name" value="SpvB"/>
    <property type="match status" value="1"/>
</dbReference>
<dbReference type="NCBIfam" id="TIGR03696">
    <property type="entry name" value="Rhs_assc_core"/>
    <property type="match status" value="1"/>
</dbReference>